<reference evidence="7" key="1">
    <citation type="journal article" date="2023" name="Insect Mol. Biol.">
        <title>Genome sequencing provides insights into the evolution of gene families encoding plant cell wall-degrading enzymes in longhorned beetles.</title>
        <authorList>
            <person name="Shin N.R."/>
            <person name="Okamura Y."/>
            <person name="Kirsch R."/>
            <person name="Pauchet Y."/>
        </authorList>
    </citation>
    <scope>NUCLEOTIDE SEQUENCE</scope>
    <source>
        <strain evidence="7">AMC_N1</strain>
    </source>
</reference>
<dbReference type="GO" id="GO:0001669">
    <property type="term" value="C:acrosomal vesicle"/>
    <property type="evidence" value="ECO:0007669"/>
    <property type="project" value="TreeGrafter"/>
</dbReference>
<evidence type="ECO:0000256" key="2">
    <source>
        <dbReference type="ARBA" id="ARBA00004245"/>
    </source>
</evidence>
<keyword evidence="3" id="KW-0963">Cytoplasm</keyword>
<comment type="caution">
    <text evidence="7">The sequence shown here is derived from an EMBL/GenBank/DDBJ whole genome shotgun (WGS) entry which is preliminary data.</text>
</comment>
<evidence type="ECO:0000256" key="4">
    <source>
        <dbReference type="ARBA" id="ARBA00023212"/>
    </source>
</evidence>
<organism evidence="7 8">
    <name type="scientific">Aromia moschata</name>
    <dbReference type="NCBI Taxonomy" id="1265417"/>
    <lineage>
        <taxon>Eukaryota</taxon>
        <taxon>Metazoa</taxon>
        <taxon>Ecdysozoa</taxon>
        <taxon>Arthropoda</taxon>
        <taxon>Hexapoda</taxon>
        <taxon>Insecta</taxon>
        <taxon>Pterygota</taxon>
        <taxon>Neoptera</taxon>
        <taxon>Endopterygota</taxon>
        <taxon>Coleoptera</taxon>
        <taxon>Polyphaga</taxon>
        <taxon>Cucujiformia</taxon>
        <taxon>Chrysomeloidea</taxon>
        <taxon>Cerambycidae</taxon>
        <taxon>Cerambycinae</taxon>
        <taxon>Callichromatini</taxon>
        <taxon>Aromia</taxon>
    </lineage>
</organism>
<dbReference type="InterPro" id="IPR027012">
    <property type="entry name" value="Enkurin_dom"/>
</dbReference>
<gene>
    <name evidence="7" type="ORF">NQ318_017881</name>
</gene>
<dbReference type="PANTHER" id="PTHR21490:SF0">
    <property type="entry name" value="ENKURIN"/>
    <property type="match status" value="1"/>
</dbReference>
<accession>A0AAV8YB23</accession>
<keyword evidence="5" id="KW-0966">Cell projection</keyword>
<feature type="domain" description="Enkurin" evidence="6">
    <location>
        <begin position="294"/>
        <end position="386"/>
    </location>
</feature>
<evidence type="ECO:0000256" key="3">
    <source>
        <dbReference type="ARBA" id="ARBA00022490"/>
    </source>
</evidence>
<evidence type="ECO:0000259" key="6">
    <source>
        <dbReference type="PROSITE" id="PS51665"/>
    </source>
</evidence>
<name>A0AAV8YB23_9CUCU</name>
<dbReference type="Pfam" id="PF13864">
    <property type="entry name" value="Enkurin"/>
    <property type="match status" value="1"/>
</dbReference>
<dbReference type="AlphaFoldDB" id="A0AAV8YB23"/>
<comment type="subcellular location">
    <subcellularLocation>
        <location evidence="1">Cell projection</location>
        <location evidence="1">Cilium</location>
    </subcellularLocation>
    <subcellularLocation>
        <location evidence="2">Cytoplasm</location>
        <location evidence="2">Cytoskeleton</location>
    </subcellularLocation>
</comment>
<protein>
    <recommendedName>
        <fullName evidence="6">Enkurin domain-containing protein</fullName>
    </recommendedName>
</protein>
<dbReference type="PROSITE" id="PS51665">
    <property type="entry name" value="ENKURIN"/>
    <property type="match status" value="1"/>
</dbReference>
<proteinExistence type="predicted"/>
<dbReference type="Proteomes" id="UP001162162">
    <property type="component" value="Unassembled WGS sequence"/>
</dbReference>
<keyword evidence="8" id="KW-1185">Reference proteome</keyword>
<keyword evidence="4" id="KW-0206">Cytoskeleton</keyword>
<dbReference type="GO" id="GO:0005516">
    <property type="term" value="F:calmodulin binding"/>
    <property type="evidence" value="ECO:0007669"/>
    <property type="project" value="TreeGrafter"/>
</dbReference>
<dbReference type="GO" id="GO:0005879">
    <property type="term" value="C:axonemal microtubule"/>
    <property type="evidence" value="ECO:0007669"/>
    <property type="project" value="TreeGrafter"/>
</dbReference>
<evidence type="ECO:0000256" key="5">
    <source>
        <dbReference type="ARBA" id="ARBA00023273"/>
    </source>
</evidence>
<dbReference type="EMBL" id="JAPWTK010000131">
    <property type="protein sequence ID" value="KAJ8948713.1"/>
    <property type="molecule type" value="Genomic_DNA"/>
</dbReference>
<evidence type="ECO:0000313" key="7">
    <source>
        <dbReference type="EMBL" id="KAJ8948713.1"/>
    </source>
</evidence>
<evidence type="ECO:0000313" key="8">
    <source>
        <dbReference type="Proteomes" id="UP001162162"/>
    </source>
</evidence>
<evidence type="ECO:0000256" key="1">
    <source>
        <dbReference type="ARBA" id="ARBA00004138"/>
    </source>
</evidence>
<dbReference type="InterPro" id="IPR052102">
    <property type="entry name" value="Enkurin_domain-protein"/>
</dbReference>
<dbReference type="PANTHER" id="PTHR21490">
    <property type="entry name" value="ENKURIN-RELATED"/>
    <property type="match status" value="1"/>
</dbReference>
<sequence>MSVIAMTDHDENIYNVTKVEPKYVRKRVYHKSAHSTRLRDFYKKCVKLHATMGVPEEVPPDPANFFKKTYRFLVACVERKLLMTREKLVKGTLFEVLGSVCGEDLVNSINGGNNYSELAHVLQASRNFRCWGMIVLFFRVTFFSFTPHRVGGSVDDHVINSASIASYKGVIHCRIIGEILESFLSFCWCAVSGRPAYIDRCRVPPREPKVPKSAEEIERTRIPTVEELRHQGKKERKEKNFVRQNIKLVMEMKPKEPVPKVVIDRTGTKKPAMAAGMEPVFIRISDFAKPPGYLIKFVQMHNKKKYLEKDTGGIEKPKCRYVTKEEREQLLNGLKQNWEELQKQYQGLPILTDTVPKRNRKIKIENDLKQIEKDIVLVERHPYIWVYDDNDLSQ</sequence>